<reference evidence="2" key="1">
    <citation type="submission" date="2018-06" db="EMBL/GenBank/DDBJ databases">
        <authorList>
            <person name="Zhirakovskaya E."/>
        </authorList>
    </citation>
    <scope>NUCLEOTIDE SEQUENCE</scope>
</reference>
<dbReference type="Pfam" id="PF07963">
    <property type="entry name" value="N_methyl"/>
    <property type="match status" value="1"/>
</dbReference>
<accession>A0A3B0YPQ5</accession>
<evidence type="ECO:0000313" key="2">
    <source>
        <dbReference type="EMBL" id="VAW70844.1"/>
    </source>
</evidence>
<protein>
    <recommendedName>
        <fullName evidence="3">Type IV fimbrial biogenesis protein PilW</fullName>
    </recommendedName>
</protein>
<proteinExistence type="predicted"/>
<evidence type="ECO:0008006" key="3">
    <source>
        <dbReference type="Google" id="ProtNLM"/>
    </source>
</evidence>
<dbReference type="GO" id="GO:0043683">
    <property type="term" value="P:type IV pilus assembly"/>
    <property type="evidence" value="ECO:0007669"/>
    <property type="project" value="InterPro"/>
</dbReference>
<dbReference type="InterPro" id="IPR032092">
    <property type="entry name" value="PilW"/>
</dbReference>
<name>A0A3B0YPQ5_9ZZZZ</name>
<dbReference type="InterPro" id="IPR012902">
    <property type="entry name" value="N_methyl_site"/>
</dbReference>
<dbReference type="AlphaFoldDB" id="A0A3B0YPQ5"/>
<dbReference type="EMBL" id="UOFI01000208">
    <property type="protein sequence ID" value="VAW70844.1"/>
    <property type="molecule type" value="Genomic_DNA"/>
</dbReference>
<keyword evidence="1" id="KW-1133">Transmembrane helix</keyword>
<gene>
    <name evidence="2" type="ORF">MNBD_GAMMA09-1202</name>
</gene>
<keyword evidence="1" id="KW-0812">Transmembrane</keyword>
<evidence type="ECO:0000256" key="1">
    <source>
        <dbReference type="SAM" id="Phobius"/>
    </source>
</evidence>
<keyword evidence="1" id="KW-0472">Membrane</keyword>
<feature type="transmembrane region" description="Helical" evidence="1">
    <location>
        <begin position="21"/>
        <end position="43"/>
    </location>
</feature>
<organism evidence="2">
    <name type="scientific">hydrothermal vent metagenome</name>
    <dbReference type="NCBI Taxonomy" id="652676"/>
    <lineage>
        <taxon>unclassified sequences</taxon>
        <taxon>metagenomes</taxon>
        <taxon>ecological metagenomes</taxon>
    </lineage>
</organism>
<sequence>MKLSKLHINGMKKNYSQGNQAGYSMLELLVAMTLGVLVLGSAITMQVANRDGFKSTTSELEMKTNAKMAAEFIGTSLRGVGSMGCRTVDGFQSIRAVDRVAQTASAYNIVLNSFTTATKKYSADADFNAGHEILGYDANGTGWSPVPDSVLNLSSMTAGSDAITLRGGVGESYVLASGRQFGDTQYTLDIPANTDVRIAQNNYAVASSCKGAEVFKVTSSDASIDSGVIGRAKASGINDNSQGTMTQKYGIDKEGFAELRRVATTSYYISNNSQNVPTLYRNIDGVSSPLVEGVEHMMLDYGVEDSTILRNVASRYLTAGTIHATCNTNLAVPLSKSCLWPNVVSVRVSFIMRSRDKIYGKNIAKTYTLPGATSQAYSKTDKYSRSIYTSTYVVRNRLIGVR</sequence>
<dbReference type="Pfam" id="PF16074">
    <property type="entry name" value="PilW"/>
    <property type="match status" value="1"/>
</dbReference>